<proteinExistence type="predicted"/>
<comment type="caution">
    <text evidence="1">The sequence shown here is derived from an EMBL/GenBank/DDBJ whole genome shotgun (WGS) entry which is preliminary data.</text>
</comment>
<accession>A0A7M3MA92</accession>
<protein>
    <submittedName>
        <fullName evidence="1">Uncharacterized protein</fullName>
    </submittedName>
</protein>
<gene>
    <name evidence="1" type="ORF">DPQ33_18255</name>
</gene>
<dbReference type="EMBL" id="QMIE01000038">
    <property type="protein sequence ID" value="TVM13540.1"/>
    <property type="molecule type" value="Genomic_DNA"/>
</dbReference>
<keyword evidence="2" id="KW-1185">Reference proteome</keyword>
<sequence>MPAENSSPPLLTAKDKELYTGNALTKWRWKASPGACIDCLARDGRKYFYGDVPERPHPNCKCRLEVVGEHAPHQWSTREFFADLGDTLEETAGGTRDALGTVMEHPIAGPALASALVIELTALLAVGGVVAMETALALIWRSLPHLPPAAARFVMANAHRFRDGAELAGGFLPGIPEGYGLYPALIKRVVEIMQDEQRHQ</sequence>
<dbReference type="OrthoDB" id="5452822at2"/>
<reference evidence="1 2" key="1">
    <citation type="submission" date="2018-06" db="EMBL/GenBank/DDBJ databases">
        <title>Complete genome of Desulfovibrio indonesiensis P37SLT.</title>
        <authorList>
            <person name="Crispim J.S."/>
            <person name="Vidigal P.M.P."/>
            <person name="Silva L.C.F."/>
            <person name="Laguardia C.N."/>
            <person name="Araujo L.C."/>
            <person name="Dias R.S."/>
            <person name="Sousa M.P."/>
            <person name="Paula S.O."/>
            <person name="Silva C."/>
        </authorList>
    </citation>
    <scope>NUCLEOTIDE SEQUENCE [LARGE SCALE GENOMIC DNA]</scope>
    <source>
        <strain evidence="1 2">P37SLT</strain>
    </source>
</reference>
<dbReference type="Proteomes" id="UP000448292">
    <property type="component" value="Unassembled WGS sequence"/>
</dbReference>
<dbReference type="AlphaFoldDB" id="A0A7M3MA92"/>
<evidence type="ECO:0000313" key="2">
    <source>
        <dbReference type="Proteomes" id="UP000448292"/>
    </source>
</evidence>
<organism evidence="1 2">
    <name type="scientific">Oceanidesulfovibrio indonesiensis</name>
    <dbReference type="NCBI Taxonomy" id="54767"/>
    <lineage>
        <taxon>Bacteria</taxon>
        <taxon>Pseudomonadati</taxon>
        <taxon>Thermodesulfobacteriota</taxon>
        <taxon>Desulfovibrionia</taxon>
        <taxon>Desulfovibrionales</taxon>
        <taxon>Desulfovibrionaceae</taxon>
        <taxon>Oceanidesulfovibrio</taxon>
    </lineage>
</organism>
<evidence type="ECO:0000313" key="1">
    <source>
        <dbReference type="EMBL" id="TVM13540.1"/>
    </source>
</evidence>
<dbReference type="RefSeq" id="WP_144304646.1">
    <property type="nucleotide sequence ID" value="NZ_QMIE01000038.1"/>
</dbReference>
<name>A0A7M3MA92_9BACT</name>